<name>A0A6N2SCF2_BLAHA</name>
<gene>
    <name evidence="1" type="ORF">BHLFYP23_02024</name>
</gene>
<protein>
    <recommendedName>
        <fullName evidence="2">DUF4351 domain-containing protein</fullName>
    </recommendedName>
</protein>
<sequence>MIFLCDFDPFGKGKYRYTFWTACEETEKASLKDGRCIMFLNTRGENAEEVPKELVSFLKFVHADLKESQKDFQDDYVRQVQKSVTHIRESREMEERFMLLELLLKDERREGREEGRKTGQLEEAQGMLQMALNRFGELPENLLKTLHQQQDIEVIRNWMQIALKSQSLDDFISKM</sequence>
<organism evidence="1">
    <name type="scientific">Blautia hansenii</name>
    <name type="common">Ruminococcus hansenii</name>
    <dbReference type="NCBI Taxonomy" id="1322"/>
    <lineage>
        <taxon>Bacteria</taxon>
        <taxon>Bacillati</taxon>
        <taxon>Bacillota</taxon>
        <taxon>Clostridia</taxon>
        <taxon>Lachnospirales</taxon>
        <taxon>Lachnospiraceae</taxon>
        <taxon>Blautia</taxon>
    </lineage>
</organism>
<proteinExistence type="predicted"/>
<dbReference type="AlphaFoldDB" id="A0A6N2SCF2"/>
<evidence type="ECO:0008006" key="2">
    <source>
        <dbReference type="Google" id="ProtNLM"/>
    </source>
</evidence>
<reference evidence="1" key="1">
    <citation type="submission" date="2019-11" db="EMBL/GenBank/DDBJ databases">
        <authorList>
            <person name="Feng L."/>
        </authorList>
    </citation>
    <scope>NUCLEOTIDE SEQUENCE</scope>
    <source>
        <strain evidence="1">BhanseniiLFYP23</strain>
    </source>
</reference>
<accession>A0A6N2SCF2</accession>
<dbReference type="EMBL" id="CACRSY010000008">
    <property type="protein sequence ID" value="VYS90689.1"/>
    <property type="molecule type" value="Genomic_DNA"/>
</dbReference>
<evidence type="ECO:0000313" key="1">
    <source>
        <dbReference type="EMBL" id="VYS90689.1"/>
    </source>
</evidence>